<dbReference type="InterPro" id="IPR007936">
    <property type="entry name" value="VapE-like_dom"/>
</dbReference>
<dbReference type="PANTHER" id="PTHR34985">
    <property type="entry name" value="SLR0554 PROTEIN"/>
    <property type="match status" value="1"/>
</dbReference>
<comment type="caution">
    <text evidence="2">The sequence shown here is derived from an EMBL/GenBank/DDBJ whole genome shotgun (WGS) entry which is preliminary data.</text>
</comment>
<reference evidence="2 3" key="1">
    <citation type="submission" date="2014-07" db="EMBL/GenBank/DDBJ databases">
        <title>Draft genome of Clostridium sulfidigenes 113A isolated from sediments associated with methane hydrate from Krishna Godavari basin.</title>
        <authorList>
            <person name="Honkalas V.S."/>
            <person name="Dabir A.P."/>
            <person name="Arora P."/>
            <person name="Dhakephalkar P.K."/>
        </authorList>
    </citation>
    <scope>NUCLEOTIDE SEQUENCE [LARGE SCALE GENOMIC DNA]</scope>
    <source>
        <strain evidence="2 3">113A</strain>
    </source>
</reference>
<dbReference type="AlphaFoldDB" id="A0A084J7F2"/>
<dbReference type="RefSeq" id="WP_051824283.1">
    <property type="nucleotide sequence ID" value="NZ_JPMD01000054.1"/>
</dbReference>
<dbReference type="SUPFAM" id="SSF57783">
    <property type="entry name" value="Zinc beta-ribbon"/>
    <property type="match status" value="1"/>
</dbReference>
<dbReference type="Pfam" id="PF01807">
    <property type="entry name" value="Zn_ribbon_DnaG"/>
    <property type="match status" value="1"/>
</dbReference>
<protein>
    <recommendedName>
        <fullName evidence="1">Zinc finger CHC2-type domain-containing protein</fullName>
    </recommendedName>
</protein>
<dbReference type="eggNOG" id="COG0358">
    <property type="taxonomic scope" value="Bacteria"/>
</dbReference>
<dbReference type="Pfam" id="PF05272">
    <property type="entry name" value="VapE-like_dom"/>
    <property type="match status" value="1"/>
</dbReference>
<dbReference type="InterPro" id="IPR002694">
    <property type="entry name" value="Znf_CHC2"/>
</dbReference>
<dbReference type="InterPro" id="IPR036977">
    <property type="entry name" value="DNA_primase_Znf_CHC2"/>
</dbReference>
<dbReference type="GO" id="GO:0006260">
    <property type="term" value="P:DNA replication"/>
    <property type="evidence" value="ECO:0007669"/>
    <property type="project" value="InterPro"/>
</dbReference>
<dbReference type="Gene3D" id="3.90.580.10">
    <property type="entry name" value="Zinc finger, CHC2-type domain"/>
    <property type="match status" value="1"/>
</dbReference>
<dbReference type="Gene3D" id="3.40.1360.10">
    <property type="match status" value="1"/>
</dbReference>
<dbReference type="SMART" id="SM00400">
    <property type="entry name" value="ZnF_CHCC"/>
    <property type="match status" value="1"/>
</dbReference>
<feature type="domain" description="Zinc finger CHC2-type" evidence="1">
    <location>
        <begin position="25"/>
        <end position="81"/>
    </location>
</feature>
<dbReference type="Proteomes" id="UP000028542">
    <property type="component" value="Unassembled WGS sequence"/>
</dbReference>
<dbReference type="GO" id="GO:0008270">
    <property type="term" value="F:zinc ion binding"/>
    <property type="evidence" value="ECO:0007669"/>
    <property type="project" value="InterPro"/>
</dbReference>
<accession>A0A084J7F2</accession>
<evidence type="ECO:0000313" key="3">
    <source>
        <dbReference type="Proteomes" id="UP000028542"/>
    </source>
</evidence>
<organism evidence="2 3">
    <name type="scientific">Clostridium sulfidigenes</name>
    <dbReference type="NCBI Taxonomy" id="318464"/>
    <lineage>
        <taxon>Bacteria</taxon>
        <taxon>Bacillati</taxon>
        <taxon>Bacillota</taxon>
        <taxon>Clostridia</taxon>
        <taxon>Eubacteriales</taxon>
        <taxon>Clostridiaceae</taxon>
        <taxon>Clostridium</taxon>
    </lineage>
</organism>
<sequence>MITKEEINLKDLIENESSKKFDRNNKMCCPFHGEKTPSFTIKKYDDKYRYYCFGCGRHGDAIDFIKEYKNINYNAACEYLNIEPSEDYSKKVALIEKVEKAIHKISFKDVMGNPLNYVCLYMFVDKFNDPLYFKAKFKDINNKSTNRYFSINNNKVMCNRGTDEVPYNLYKLLEGIKKDKYIIILEGEKDVDTLSYMGYIATSLKDVTKFDYSIFQDCKIYIVPDTGQAGEKYKDDIYYKIKDYVKEFNVIYPEGLKDLGDNKDITDWFQSGKTIDDFKAALKDKWDYKKNKNFKYVNSNGSPLVIWENFQRICELNNITIKYNELSKKIEFNSRIFKIVNDEACFEDLYSLCIVSNFKVSKQNLRGFVFRLSQENSYNPAKDYFEACYKNWDHKEGRILELSNTIISSKDYDDKLKYMLLKRWLIGTANIAFNDGAKNMNGVLVIQGGQGIGKTRWIKTLLPNSNWIDTDKYINPKKVDDVVDVTSALIVELGELKTSLTRDKVDTLKMFFTRCNDRYRRPYAIKLEEYPRVTSFYATVNNSEFLEDDTGNRRYWCIRVEKMIVDHNVDINQLWGEVMYLLRYKKEPHWLSKDEEQQLYTSNSEFEVKTDADTKIMDMLDWSFPKEKWVYTTFSEICSYLGLKSNSSTRNSLKKLGAIPPPKDAFRVNGILKRWWKVPPLSGVVSLEYTHPINEVQAHEPIYKGVQVCNSIKL</sequence>
<dbReference type="PANTHER" id="PTHR34985:SF1">
    <property type="entry name" value="SLR0554 PROTEIN"/>
    <property type="match status" value="1"/>
</dbReference>
<name>A0A084J7F2_9CLOT</name>
<proteinExistence type="predicted"/>
<evidence type="ECO:0000313" key="2">
    <source>
        <dbReference type="EMBL" id="KEZ84886.1"/>
    </source>
</evidence>
<evidence type="ECO:0000259" key="1">
    <source>
        <dbReference type="SMART" id="SM00400"/>
    </source>
</evidence>
<keyword evidence="3" id="KW-1185">Reference proteome</keyword>
<dbReference type="EMBL" id="JPMD01000054">
    <property type="protein sequence ID" value="KEZ84886.1"/>
    <property type="molecule type" value="Genomic_DNA"/>
</dbReference>
<gene>
    <name evidence="2" type="ORF">IO99_17950</name>
</gene>
<dbReference type="GO" id="GO:0003899">
    <property type="term" value="F:DNA-directed RNA polymerase activity"/>
    <property type="evidence" value="ECO:0007669"/>
    <property type="project" value="InterPro"/>
</dbReference>
<dbReference type="GO" id="GO:0003677">
    <property type="term" value="F:DNA binding"/>
    <property type="evidence" value="ECO:0007669"/>
    <property type="project" value="InterPro"/>
</dbReference>
<dbReference type="eggNOG" id="COG5545">
    <property type="taxonomic scope" value="Bacteria"/>
</dbReference>
<dbReference type="STRING" id="318464.IO99_17950"/>